<evidence type="ECO:0000256" key="1">
    <source>
        <dbReference type="ARBA" id="ARBA00004672"/>
    </source>
</evidence>
<name>A0ABY5NW38_9FLAO</name>
<keyword evidence="3 8" id="KW-0436">Ligase</keyword>
<keyword evidence="11" id="KW-1185">Reference proteome</keyword>
<dbReference type="Proteomes" id="UP001317001">
    <property type="component" value="Chromosome"/>
</dbReference>
<dbReference type="HAMAP" id="MF_00137">
    <property type="entry name" value="SAICAR_synth"/>
    <property type="match status" value="1"/>
</dbReference>
<keyword evidence="4 8" id="KW-0547">Nucleotide-binding</keyword>
<evidence type="ECO:0000313" key="10">
    <source>
        <dbReference type="EMBL" id="UUV22840.1"/>
    </source>
</evidence>
<dbReference type="CDD" id="cd01414">
    <property type="entry name" value="SAICAR_synt_Sc"/>
    <property type="match status" value="1"/>
</dbReference>
<dbReference type="EC" id="6.3.2.6" evidence="8"/>
<comment type="catalytic activity">
    <reaction evidence="7 8">
        <text>5-amino-1-(5-phospho-D-ribosyl)imidazole-4-carboxylate + L-aspartate + ATP = (2S)-2-[5-amino-1-(5-phospho-beta-D-ribosyl)imidazole-4-carboxamido]succinate + ADP + phosphate + 2 H(+)</text>
        <dbReference type="Rhea" id="RHEA:22628"/>
        <dbReference type="ChEBI" id="CHEBI:15378"/>
        <dbReference type="ChEBI" id="CHEBI:29991"/>
        <dbReference type="ChEBI" id="CHEBI:30616"/>
        <dbReference type="ChEBI" id="CHEBI:43474"/>
        <dbReference type="ChEBI" id="CHEBI:58443"/>
        <dbReference type="ChEBI" id="CHEBI:77657"/>
        <dbReference type="ChEBI" id="CHEBI:456216"/>
        <dbReference type="EC" id="6.3.2.6"/>
    </reaction>
</comment>
<dbReference type="EMBL" id="CP102382">
    <property type="protein sequence ID" value="UUV22840.1"/>
    <property type="molecule type" value="Genomic_DNA"/>
</dbReference>
<dbReference type="NCBIfam" id="NF009251">
    <property type="entry name" value="PRK12607.1"/>
    <property type="match status" value="1"/>
</dbReference>
<evidence type="ECO:0000256" key="3">
    <source>
        <dbReference type="ARBA" id="ARBA00022598"/>
    </source>
</evidence>
<sequence>MMKTITSSNFNFPGQKAVYKGKVREVYTINDDLLVMIATDRLSAFDVIMPKGIPYKGQILNQIASKFMQLTEDIVPNWLIANPDPNVAVGHLCEPFKVEMVIRGYLSGHAAREYAAGKRILCGVEMPEGMKENDKFPTPIITPTTKAAVGTHDEDISKEDILAQGIVSKEDYEVLEQYTHALYQRGTEIAAARRLILVDTKYEFGKTKDGKIVLIDEIHTPDSSRYFYAEGYQERQDKNEAQKQLSKEFVRQWLIANGFQGKDGQQIPEMTDAYIETVSERYIELYENIIGEKFEKADVSNIHERIEQNVNSFLASYKK</sequence>
<dbReference type="NCBIfam" id="NF010568">
    <property type="entry name" value="PRK13961.1"/>
    <property type="match status" value="1"/>
</dbReference>
<evidence type="ECO:0000313" key="11">
    <source>
        <dbReference type="Proteomes" id="UP001317001"/>
    </source>
</evidence>
<dbReference type="PANTHER" id="PTHR43700:SF1">
    <property type="entry name" value="PHOSPHORIBOSYLAMINOIMIDAZOLE-SUCCINOCARBOXAMIDE SYNTHASE"/>
    <property type="match status" value="1"/>
</dbReference>
<dbReference type="PROSITE" id="PS01058">
    <property type="entry name" value="SAICAR_SYNTHETASE_2"/>
    <property type="match status" value="1"/>
</dbReference>
<accession>A0ABY5NW38</accession>
<evidence type="ECO:0000256" key="7">
    <source>
        <dbReference type="ARBA" id="ARBA00048475"/>
    </source>
</evidence>
<proteinExistence type="inferred from homology"/>
<evidence type="ECO:0000256" key="8">
    <source>
        <dbReference type="HAMAP-Rule" id="MF_00137"/>
    </source>
</evidence>
<evidence type="ECO:0000256" key="4">
    <source>
        <dbReference type="ARBA" id="ARBA00022741"/>
    </source>
</evidence>
<reference evidence="10 11" key="1">
    <citation type="submission" date="2022-08" db="EMBL/GenBank/DDBJ databases">
        <title>Myroides zhujiangensis sp. nov., a novel bacterium isolated from sediment in the Pearl River Estuary.</title>
        <authorList>
            <person name="Cui L."/>
        </authorList>
    </citation>
    <scope>NUCLEOTIDE SEQUENCE [LARGE SCALE GENOMIC DNA]</scope>
    <source>
        <strain evidence="10 11">SCSIO 72103</strain>
    </source>
</reference>
<dbReference type="GO" id="GO:0004639">
    <property type="term" value="F:phosphoribosylaminoimidazolesuccinocarboxamide synthase activity"/>
    <property type="evidence" value="ECO:0007669"/>
    <property type="project" value="UniProtKB-EC"/>
</dbReference>
<feature type="domain" description="SAICAR synthetase/ADE2 N-terminal" evidence="9">
    <location>
        <begin position="18"/>
        <end position="257"/>
    </location>
</feature>
<dbReference type="PANTHER" id="PTHR43700">
    <property type="entry name" value="PHOSPHORIBOSYLAMINOIMIDAZOLE-SUCCINOCARBOXAMIDE SYNTHASE"/>
    <property type="match status" value="1"/>
</dbReference>
<dbReference type="Gene3D" id="3.30.470.20">
    <property type="entry name" value="ATP-grasp fold, B domain"/>
    <property type="match status" value="1"/>
</dbReference>
<evidence type="ECO:0000256" key="2">
    <source>
        <dbReference type="ARBA" id="ARBA00010190"/>
    </source>
</evidence>
<evidence type="ECO:0000259" key="9">
    <source>
        <dbReference type="Pfam" id="PF01259"/>
    </source>
</evidence>
<evidence type="ECO:0000256" key="6">
    <source>
        <dbReference type="ARBA" id="ARBA00022840"/>
    </source>
</evidence>
<keyword evidence="5 8" id="KW-0658">Purine biosynthesis</keyword>
<evidence type="ECO:0000256" key="5">
    <source>
        <dbReference type="ARBA" id="ARBA00022755"/>
    </source>
</evidence>
<comment type="pathway">
    <text evidence="1 8">Purine metabolism; IMP biosynthesis via de novo pathway; 5-amino-1-(5-phospho-D-ribosyl)imidazole-4-carboxamide from 5-amino-1-(5-phospho-D-ribosyl)imidazole-4-carboxylate: step 1/2.</text>
</comment>
<dbReference type="RefSeq" id="WP_257500750.1">
    <property type="nucleotide sequence ID" value="NZ_CP102382.1"/>
</dbReference>
<keyword evidence="6 8" id="KW-0067">ATP-binding</keyword>
<dbReference type="Pfam" id="PF01259">
    <property type="entry name" value="SAICAR_synt"/>
    <property type="match status" value="1"/>
</dbReference>
<gene>
    <name evidence="8" type="primary">purC</name>
    <name evidence="10" type="ORF">NPX36_12090</name>
</gene>
<dbReference type="InterPro" id="IPR028923">
    <property type="entry name" value="SAICAR_synt/ADE2_N"/>
</dbReference>
<organism evidence="10 11">
    <name type="scientific">Paenimyroides aestuarii</name>
    <dbReference type="NCBI Taxonomy" id="2968490"/>
    <lineage>
        <taxon>Bacteria</taxon>
        <taxon>Pseudomonadati</taxon>
        <taxon>Bacteroidota</taxon>
        <taxon>Flavobacteriia</taxon>
        <taxon>Flavobacteriales</taxon>
        <taxon>Flavobacteriaceae</taxon>
        <taxon>Paenimyroides</taxon>
    </lineage>
</organism>
<protein>
    <recommendedName>
        <fullName evidence="8">Phosphoribosylaminoimidazole-succinocarboxamide synthase</fullName>
        <ecNumber evidence="8">6.3.2.6</ecNumber>
    </recommendedName>
    <alternativeName>
        <fullName evidence="8">SAICAR synthetase</fullName>
    </alternativeName>
</protein>
<comment type="similarity">
    <text evidence="2 8">Belongs to the SAICAR synthetase family.</text>
</comment>
<dbReference type="InterPro" id="IPR018236">
    <property type="entry name" value="SAICAR_synthetase_CS"/>
</dbReference>
<dbReference type="SUPFAM" id="SSF56104">
    <property type="entry name" value="SAICAR synthase-like"/>
    <property type="match status" value="1"/>
</dbReference>
<dbReference type="Gene3D" id="3.30.200.20">
    <property type="entry name" value="Phosphorylase Kinase, domain 1"/>
    <property type="match status" value="1"/>
</dbReference>